<proteinExistence type="predicted"/>
<dbReference type="EMBL" id="JBANQN010000003">
    <property type="protein sequence ID" value="KAK6794215.1"/>
    <property type="molecule type" value="Genomic_DNA"/>
</dbReference>
<evidence type="ECO:0000313" key="2">
    <source>
        <dbReference type="EMBL" id="KAK6794215.1"/>
    </source>
</evidence>
<gene>
    <name evidence="2" type="ORF">RDI58_007668</name>
</gene>
<dbReference type="AlphaFoldDB" id="A0AAN8YIV7"/>
<dbReference type="Proteomes" id="UP001371456">
    <property type="component" value="Unassembled WGS sequence"/>
</dbReference>
<name>A0AAN8YIV7_SOLBU</name>
<reference evidence="2 3" key="1">
    <citation type="submission" date="2024-02" db="EMBL/GenBank/DDBJ databases">
        <title>de novo genome assembly of Solanum bulbocastanum strain 11H21.</title>
        <authorList>
            <person name="Hosaka A.J."/>
        </authorList>
    </citation>
    <scope>NUCLEOTIDE SEQUENCE [LARGE SCALE GENOMIC DNA]</scope>
    <source>
        <tissue evidence="2">Young leaves</tissue>
    </source>
</reference>
<organism evidence="2 3">
    <name type="scientific">Solanum bulbocastanum</name>
    <name type="common">Wild potato</name>
    <dbReference type="NCBI Taxonomy" id="147425"/>
    <lineage>
        <taxon>Eukaryota</taxon>
        <taxon>Viridiplantae</taxon>
        <taxon>Streptophyta</taxon>
        <taxon>Embryophyta</taxon>
        <taxon>Tracheophyta</taxon>
        <taxon>Spermatophyta</taxon>
        <taxon>Magnoliopsida</taxon>
        <taxon>eudicotyledons</taxon>
        <taxon>Gunneridae</taxon>
        <taxon>Pentapetalae</taxon>
        <taxon>asterids</taxon>
        <taxon>lamiids</taxon>
        <taxon>Solanales</taxon>
        <taxon>Solanaceae</taxon>
        <taxon>Solanoideae</taxon>
        <taxon>Solaneae</taxon>
        <taxon>Solanum</taxon>
    </lineage>
</organism>
<evidence type="ECO:0000313" key="3">
    <source>
        <dbReference type="Proteomes" id="UP001371456"/>
    </source>
</evidence>
<sequence>MSVLAETTSPTKLLGKKKLHLMVDTKSPSTFKRLKVDATRNFPQNCGSFICQNNGTREINPEFPSTTKSVIVETTRNFPENCGPFVVRTTKPERSTRNFHPIPSLTGKIYPELPSNTKRVRVNSTRSFPENCGSCVPQSDTQGSIDAESKSCSEDMAEPSNFEATGARPSNSSHLNTSCRPTNHEVLVSQALQKPSTDTRNTCDWFIKDEPIENGPELPAIVSQEKLIEARNEPSKETSQRVHYEEVSDDESRSWVDDDDISILTYSEWNSVRSGLKAQSTDVDLKPLPDIIHPEQHDELKKGHYFFYKDWDQYESVVMKKQMDLGVPQQDLRNSAVMCGVSGHGLSTEYEHIHKGRKYVATSIVDSGRYDNKAISSKTFHLCRSRWESKSIC</sequence>
<feature type="region of interest" description="Disordered" evidence="1">
    <location>
        <begin position="131"/>
        <end position="178"/>
    </location>
</feature>
<evidence type="ECO:0000256" key="1">
    <source>
        <dbReference type="SAM" id="MobiDB-lite"/>
    </source>
</evidence>
<keyword evidence="3" id="KW-1185">Reference proteome</keyword>
<protein>
    <submittedName>
        <fullName evidence="2">Uncharacterized protein</fullName>
    </submittedName>
</protein>
<feature type="compositionally biased region" description="Polar residues" evidence="1">
    <location>
        <begin position="168"/>
        <end position="178"/>
    </location>
</feature>
<comment type="caution">
    <text evidence="2">The sequence shown here is derived from an EMBL/GenBank/DDBJ whole genome shotgun (WGS) entry which is preliminary data.</text>
</comment>
<accession>A0AAN8YIV7</accession>